<name>A0ABW3JBS7_9HYPH</name>
<evidence type="ECO:0000256" key="1">
    <source>
        <dbReference type="SAM" id="MobiDB-lite"/>
    </source>
</evidence>
<accession>A0ABW3JBS7</accession>
<evidence type="ECO:0000256" key="2">
    <source>
        <dbReference type="SAM" id="SignalP"/>
    </source>
</evidence>
<feature type="signal peptide" evidence="2">
    <location>
        <begin position="1"/>
        <end position="25"/>
    </location>
</feature>
<reference evidence="4" key="1">
    <citation type="journal article" date="2019" name="Int. J. Syst. Evol. Microbiol.">
        <title>The Global Catalogue of Microorganisms (GCM) 10K type strain sequencing project: providing services to taxonomists for standard genome sequencing and annotation.</title>
        <authorList>
            <consortium name="The Broad Institute Genomics Platform"/>
            <consortium name="The Broad Institute Genome Sequencing Center for Infectious Disease"/>
            <person name="Wu L."/>
            <person name="Ma J."/>
        </authorList>
    </citation>
    <scope>NUCLEOTIDE SEQUENCE [LARGE SCALE GENOMIC DNA]</scope>
    <source>
        <strain evidence="4">CCUG 61697</strain>
    </source>
</reference>
<comment type="caution">
    <text evidence="3">The sequence shown here is derived from an EMBL/GenBank/DDBJ whole genome shotgun (WGS) entry which is preliminary data.</text>
</comment>
<evidence type="ECO:0000313" key="4">
    <source>
        <dbReference type="Proteomes" id="UP001597102"/>
    </source>
</evidence>
<feature type="region of interest" description="Disordered" evidence="1">
    <location>
        <begin position="101"/>
        <end position="139"/>
    </location>
</feature>
<keyword evidence="4" id="KW-1185">Reference proteome</keyword>
<evidence type="ECO:0000313" key="3">
    <source>
        <dbReference type="EMBL" id="MFD0987231.1"/>
    </source>
</evidence>
<sequence>MVARAATLLIAGFAIALALGGSASALPLDKEACEQLKAEHDAKLTPEIKDALDHGPDWVKANLDTAKLDKVREYLLLEERLEFQCRKGRYIKKYWDIVPMPIRRPEPPAKEPEEQQRADQEPERKPDQRVVSTSQARID</sequence>
<dbReference type="EMBL" id="JBHTJO010000001">
    <property type="protein sequence ID" value="MFD0987231.1"/>
    <property type="molecule type" value="Genomic_DNA"/>
</dbReference>
<feature type="chain" id="PRO_5046872724" evidence="2">
    <location>
        <begin position="26"/>
        <end position="139"/>
    </location>
</feature>
<proteinExistence type="predicted"/>
<dbReference type="RefSeq" id="WP_379088813.1">
    <property type="nucleotide sequence ID" value="NZ_JBHTJO010000001.1"/>
</dbReference>
<protein>
    <submittedName>
        <fullName evidence="3">Uncharacterized protein</fullName>
    </submittedName>
</protein>
<feature type="compositionally biased region" description="Polar residues" evidence="1">
    <location>
        <begin position="130"/>
        <end position="139"/>
    </location>
</feature>
<gene>
    <name evidence="3" type="ORF">ACFQ2F_08980</name>
</gene>
<keyword evidence="2" id="KW-0732">Signal</keyword>
<feature type="compositionally biased region" description="Basic and acidic residues" evidence="1">
    <location>
        <begin position="103"/>
        <end position="128"/>
    </location>
</feature>
<organism evidence="3 4">
    <name type="scientific">Methyloligella solikamskensis</name>
    <dbReference type="NCBI Taxonomy" id="1177756"/>
    <lineage>
        <taxon>Bacteria</taxon>
        <taxon>Pseudomonadati</taxon>
        <taxon>Pseudomonadota</taxon>
        <taxon>Alphaproteobacteria</taxon>
        <taxon>Hyphomicrobiales</taxon>
        <taxon>Hyphomicrobiaceae</taxon>
        <taxon>Methyloligella</taxon>
    </lineage>
</organism>
<dbReference type="Proteomes" id="UP001597102">
    <property type="component" value="Unassembled WGS sequence"/>
</dbReference>